<organism evidence="2 3">
    <name type="scientific">Caldanaerobacter subterraneus</name>
    <dbReference type="NCBI Taxonomy" id="911092"/>
    <lineage>
        <taxon>Bacteria</taxon>
        <taxon>Bacillati</taxon>
        <taxon>Bacillota</taxon>
        <taxon>Clostridia</taxon>
        <taxon>Thermoanaerobacterales</taxon>
        <taxon>Thermoanaerobacteraceae</taxon>
        <taxon>Caldanaerobacter</taxon>
    </lineage>
</organism>
<keyword evidence="1" id="KW-0472">Membrane</keyword>
<gene>
    <name evidence="2" type="ORF">EV203_1398</name>
</gene>
<dbReference type="EMBL" id="SLWU01000039">
    <property type="protein sequence ID" value="TCO55502.1"/>
    <property type="molecule type" value="Genomic_DNA"/>
</dbReference>
<dbReference type="Proteomes" id="UP000294886">
    <property type="component" value="Unassembled WGS sequence"/>
</dbReference>
<keyword evidence="1" id="KW-1133">Transmembrane helix</keyword>
<keyword evidence="1" id="KW-0812">Transmembrane</keyword>
<dbReference type="AlphaFoldDB" id="A0A4R2JBZ6"/>
<proteinExistence type="predicted"/>
<evidence type="ECO:0000313" key="2">
    <source>
        <dbReference type="EMBL" id="TCO55502.1"/>
    </source>
</evidence>
<name>A0A4R2JBZ6_9THEO</name>
<sequence length="81" mass="9647">MIITVVITLFCLILVQIYIDLTLFNAMEKIVKTMQAYKVTLNFDHTFITWNLRINLFLLIIFLFLFAAVFLYYKIKQEEGC</sequence>
<reference evidence="2 3" key="1">
    <citation type="submission" date="2019-03" db="EMBL/GenBank/DDBJ databases">
        <title>Genomic Encyclopedia of Type Strains, Phase IV (KMG-IV): sequencing the most valuable type-strain genomes for metagenomic binning, comparative biology and taxonomic classification.</title>
        <authorList>
            <person name="Goeker M."/>
        </authorList>
    </citation>
    <scope>NUCLEOTIDE SEQUENCE [LARGE SCALE GENOMIC DNA]</scope>
    <source>
        <strain evidence="2 3">DSM 13054</strain>
    </source>
</reference>
<evidence type="ECO:0000313" key="3">
    <source>
        <dbReference type="Proteomes" id="UP000294886"/>
    </source>
</evidence>
<feature type="transmembrane region" description="Helical" evidence="1">
    <location>
        <begin position="50"/>
        <end position="73"/>
    </location>
</feature>
<accession>A0A4R2JBZ6</accession>
<comment type="caution">
    <text evidence="2">The sequence shown here is derived from an EMBL/GenBank/DDBJ whole genome shotgun (WGS) entry which is preliminary data.</text>
</comment>
<evidence type="ECO:0000256" key="1">
    <source>
        <dbReference type="SAM" id="Phobius"/>
    </source>
</evidence>
<protein>
    <submittedName>
        <fullName evidence="2">Uncharacterized protein</fullName>
    </submittedName>
</protein>